<evidence type="ECO:0000256" key="4">
    <source>
        <dbReference type="ARBA" id="ARBA00022840"/>
    </source>
</evidence>
<dbReference type="EMBL" id="ACFY01000054">
    <property type="protein sequence ID" value="EEG94796.1"/>
    <property type="molecule type" value="Genomic_DNA"/>
</dbReference>
<dbReference type="InterPro" id="IPR027417">
    <property type="entry name" value="P-loop_NTPase"/>
</dbReference>
<dbReference type="eggNOG" id="COG1131">
    <property type="taxonomic scope" value="Bacteria"/>
</dbReference>
<dbReference type="GO" id="GO:0005524">
    <property type="term" value="F:ATP binding"/>
    <property type="evidence" value="ECO:0007669"/>
    <property type="project" value="UniProtKB-KW"/>
</dbReference>
<evidence type="ECO:0000259" key="5">
    <source>
        <dbReference type="PROSITE" id="PS50893"/>
    </source>
</evidence>
<evidence type="ECO:0000256" key="3">
    <source>
        <dbReference type="ARBA" id="ARBA00022741"/>
    </source>
</evidence>
<organism evidence="6 7">
    <name type="scientific">Roseburia inulinivorans DSM 16841</name>
    <dbReference type="NCBI Taxonomy" id="622312"/>
    <lineage>
        <taxon>Bacteria</taxon>
        <taxon>Bacillati</taxon>
        <taxon>Bacillota</taxon>
        <taxon>Clostridia</taxon>
        <taxon>Lachnospirales</taxon>
        <taxon>Lachnospiraceae</taxon>
        <taxon>Roseburia</taxon>
    </lineage>
</organism>
<reference evidence="6 7" key="2">
    <citation type="submission" date="2009-03" db="EMBL/GenBank/DDBJ databases">
        <title>Draft genome sequence of Roseburia inulinivorans (DSM 16841).</title>
        <authorList>
            <person name="Sudarsanam P."/>
            <person name="Ley R."/>
            <person name="Guruge J."/>
            <person name="Turnbaugh P.J."/>
            <person name="Mahowald M."/>
            <person name="Liep D."/>
            <person name="Gordon J."/>
        </authorList>
    </citation>
    <scope>NUCLEOTIDE SEQUENCE [LARGE SCALE GENOMIC DNA]</scope>
    <source>
        <strain evidence="6 7">DSM 16841</strain>
    </source>
</reference>
<dbReference type="Pfam" id="PF00005">
    <property type="entry name" value="ABC_tran"/>
    <property type="match status" value="1"/>
</dbReference>
<keyword evidence="3" id="KW-0547">Nucleotide-binding</keyword>
<keyword evidence="4 6" id="KW-0067">ATP-binding</keyword>
<keyword evidence="2" id="KW-0813">Transport</keyword>
<dbReference type="GO" id="GO:0016887">
    <property type="term" value="F:ATP hydrolysis activity"/>
    <property type="evidence" value="ECO:0007669"/>
    <property type="project" value="InterPro"/>
</dbReference>
<dbReference type="PANTHER" id="PTHR43335:SF8">
    <property type="entry name" value="ABC TRANSPORTER, ATP-BINDING PROTEIN"/>
    <property type="match status" value="1"/>
</dbReference>
<dbReference type="SUPFAM" id="SSF52540">
    <property type="entry name" value="P-loop containing nucleoside triphosphate hydrolases"/>
    <property type="match status" value="1"/>
</dbReference>
<dbReference type="SMART" id="SM00382">
    <property type="entry name" value="AAA"/>
    <property type="match status" value="1"/>
</dbReference>
<evidence type="ECO:0000313" key="7">
    <source>
        <dbReference type="Proteomes" id="UP000003561"/>
    </source>
</evidence>
<reference evidence="6 7" key="1">
    <citation type="submission" date="2009-02" db="EMBL/GenBank/DDBJ databases">
        <authorList>
            <person name="Fulton L."/>
            <person name="Clifton S."/>
            <person name="Fulton B."/>
            <person name="Xu J."/>
            <person name="Minx P."/>
            <person name="Pepin K.H."/>
            <person name="Johnson M."/>
            <person name="Bhonagiri V."/>
            <person name="Nash W.E."/>
            <person name="Mardis E.R."/>
            <person name="Wilson R.K."/>
        </authorList>
    </citation>
    <scope>NUCLEOTIDE SEQUENCE [LARGE SCALE GENOMIC DNA]</scope>
    <source>
        <strain evidence="6 7">DSM 16841</strain>
    </source>
</reference>
<dbReference type="AlphaFoldDB" id="C0FRE3"/>
<dbReference type="InterPro" id="IPR003593">
    <property type="entry name" value="AAA+_ATPase"/>
</dbReference>
<protein>
    <submittedName>
        <fullName evidence="6">ABC transporter, ATP-binding protein</fullName>
    </submittedName>
</protein>
<evidence type="ECO:0000313" key="6">
    <source>
        <dbReference type="EMBL" id="EEG94796.1"/>
    </source>
</evidence>
<evidence type="ECO:0000256" key="1">
    <source>
        <dbReference type="ARBA" id="ARBA00005417"/>
    </source>
</evidence>
<dbReference type="PANTHER" id="PTHR43335">
    <property type="entry name" value="ABC TRANSPORTER, ATP-BINDING PROTEIN"/>
    <property type="match status" value="1"/>
</dbReference>
<comment type="caution">
    <text evidence="6">The sequence shown here is derived from an EMBL/GenBank/DDBJ whole genome shotgun (WGS) entry which is preliminary data.</text>
</comment>
<dbReference type="GeneID" id="75162698"/>
<dbReference type="RefSeq" id="WP_005928640.1">
    <property type="nucleotide sequence ID" value="NZ_ACFY01000054.1"/>
</dbReference>
<sequence length="306" mass="33810">MNTTVFEAINITKKYRNTLALNQVSMSVMQGDIYGFIGENGAGKTTMIRLLTGLAEPTTGNIALFGKSDKKLAKQRERIGCIIESPSLYLDMTAHENLEVQRLQRGIPGKVCIDNALELVNLRDAGKKKAKDFSLGMRQRLALAIALLGNPEFLVLDEPINGLDPTGIIELRNLLKRLNEERGITILISSHILSELHQLANRYGILHEGKLLQEITAAELEQRCKKHLLLQVNDVATTSALLESELNTSNFSVMPDKSIHLYDYVENAGKVSALLSANNIIIYQLAQSGDSLETYYTNLIGGCKND</sequence>
<dbReference type="PROSITE" id="PS00211">
    <property type="entry name" value="ABC_TRANSPORTER_1"/>
    <property type="match status" value="1"/>
</dbReference>
<name>C0FRE3_9FIRM</name>
<gene>
    <name evidence="6" type="ORF">ROSEINA2194_01297</name>
</gene>
<comment type="similarity">
    <text evidence="1">Belongs to the ABC transporter superfamily.</text>
</comment>
<dbReference type="PROSITE" id="PS50893">
    <property type="entry name" value="ABC_TRANSPORTER_2"/>
    <property type="match status" value="1"/>
</dbReference>
<dbReference type="Proteomes" id="UP000003561">
    <property type="component" value="Unassembled WGS sequence"/>
</dbReference>
<accession>C0FRE3</accession>
<proteinExistence type="inferred from homology"/>
<dbReference type="InterPro" id="IPR017871">
    <property type="entry name" value="ABC_transporter-like_CS"/>
</dbReference>
<dbReference type="Gene3D" id="3.40.50.300">
    <property type="entry name" value="P-loop containing nucleotide triphosphate hydrolases"/>
    <property type="match status" value="1"/>
</dbReference>
<feature type="domain" description="ABC transporter" evidence="5">
    <location>
        <begin position="6"/>
        <end position="233"/>
    </location>
</feature>
<dbReference type="InterPro" id="IPR003439">
    <property type="entry name" value="ABC_transporter-like_ATP-bd"/>
</dbReference>
<evidence type="ECO:0000256" key="2">
    <source>
        <dbReference type="ARBA" id="ARBA00022448"/>
    </source>
</evidence>